<dbReference type="SUPFAM" id="SSF48452">
    <property type="entry name" value="TPR-like"/>
    <property type="match status" value="1"/>
</dbReference>
<evidence type="ECO:0000313" key="11">
    <source>
        <dbReference type="Proteomes" id="UP000738376"/>
    </source>
</evidence>
<dbReference type="InterPro" id="IPR003018">
    <property type="entry name" value="GAF"/>
</dbReference>
<evidence type="ECO:0000313" key="10">
    <source>
        <dbReference type="EMBL" id="NMF60662.1"/>
    </source>
</evidence>
<dbReference type="InterPro" id="IPR036890">
    <property type="entry name" value="HATPase_C_sf"/>
</dbReference>
<dbReference type="Gene3D" id="3.30.450.40">
    <property type="match status" value="1"/>
</dbReference>
<evidence type="ECO:0000256" key="4">
    <source>
        <dbReference type="ARBA" id="ARBA00022777"/>
    </source>
</evidence>
<accession>A0ABX1LWT1</accession>
<dbReference type="Pfam" id="PF00512">
    <property type="entry name" value="HisKA"/>
    <property type="match status" value="1"/>
</dbReference>
<evidence type="ECO:0000256" key="5">
    <source>
        <dbReference type="ARBA" id="ARBA00023012"/>
    </source>
</evidence>
<feature type="domain" description="PAC" evidence="9">
    <location>
        <begin position="1606"/>
        <end position="1658"/>
    </location>
</feature>
<evidence type="ECO:0000256" key="6">
    <source>
        <dbReference type="SAM" id="Coils"/>
    </source>
</evidence>
<reference evidence="10 11" key="1">
    <citation type="submission" date="2020-03" db="EMBL/GenBank/DDBJ databases">
        <title>Draft Genome Sequence of 2-Methylisoborneol Producing Pseudanabaena yagii Strain GIHE-NHR1 Isolated from North Han River in South Korea.</title>
        <authorList>
            <person name="Jeong J."/>
        </authorList>
    </citation>
    <scope>NUCLEOTIDE SEQUENCE [LARGE SCALE GENOMIC DNA]</scope>
    <source>
        <strain evidence="10 11">GIHE-NHR1</strain>
    </source>
</reference>
<dbReference type="SUPFAM" id="SSF52540">
    <property type="entry name" value="P-loop containing nucleoside triphosphate hydrolases"/>
    <property type="match status" value="1"/>
</dbReference>
<dbReference type="InterPro" id="IPR011009">
    <property type="entry name" value="Kinase-like_dom_sf"/>
</dbReference>
<evidence type="ECO:0000256" key="3">
    <source>
        <dbReference type="ARBA" id="ARBA00022553"/>
    </source>
</evidence>
<dbReference type="InterPro" id="IPR036097">
    <property type="entry name" value="HisK_dim/P_sf"/>
</dbReference>
<protein>
    <recommendedName>
        <fullName evidence="2">histidine kinase</fullName>
        <ecNumber evidence="2">2.7.13.3</ecNumber>
    </recommendedName>
</protein>
<evidence type="ECO:0000256" key="2">
    <source>
        <dbReference type="ARBA" id="ARBA00012438"/>
    </source>
</evidence>
<dbReference type="SUPFAM" id="SSF55785">
    <property type="entry name" value="PYP-like sensor domain (PAS domain)"/>
    <property type="match status" value="1"/>
</dbReference>
<dbReference type="Gene3D" id="3.40.50.300">
    <property type="entry name" value="P-loop containing nucleotide triphosphate hydrolases"/>
    <property type="match status" value="1"/>
</dbReference>
<dbReference type="Proteomes" id="UP000738376">
    <property type="component" value="Unassembled WGS sequence"/>
</dbReference>
<dbReference type="Pfam" id="PF13191">
    <property type="entry name" value="AAA_16"/>
    <property type="match status" value="1"/>
</dbReference>
<dbReference type="EC" id="2.7.13.3" evidence="2"/>
<dbReference type="SMART" id="SM00388">
    <property type="entry name" value="HisKA"/>
    <property type="match status" value="1"/>
</dbReference>
<dbReference type="InterPro" id="IPR027417">
    <property type="entry name" value="P-loop_NTPase"/>
</dbReference>
<dbReference type="Pfam" id="PF00069">
    <property type="entry name" value="Pkinase"/>
    <property type="match status" value="1"/>
</dbReference>
<dbReference type="Pfam" id="PF02518">
    <property type="entry name" value="HATPase_c"/>
    <property type="match status" value="1"/>
</dbReference>
<dbReference type="PANTHER" id="PTHR43642">
    <property type="entry name" value="HYBRID SIGNAL TRANSDUCTION HISTIDINE KINASE G"/>
    <property type="match status" value="1"/>
</dbReference>
<feature type="domain" description="Histidine kinase" evidence="8">
    <location>
        <begin position="1847"/>
        <end position="2059"/>
    </location>
</feature>
<feature type="domain" description="Protein kinase" evidence="7">
    <location>
        <begin position="8"/>
        <end position="271"/>
    </location>
</feature>
<comment type="catalytic activity">
    <reaction evidence="1">
        <text>ATP + protein L-histidine = ADP + protein N-phospho-L-histidine.</text>
        <dbReference type="EC" id="2.7.13.3"/>
    </reaction>
</comment>
<dbReference type="Gene3D" id="3.30.565.10">
    <property type="entry name" value="Histidine kinase-like ATPase, C-terminal domain"/>
    <property type="match status" value="1"/>
</dbReference>
<dbReference type="SMART" id="SM00065">
    <property type="entry name" value="GAF"/>
    <property type="match status" value="2"/>
</dbReference>
<dbReference type="Gene3D" id="1.10.510.10">
    <property type="entry name" value="Transferase(Phosphotransferase) domain 1"/>
    <property type="match status" value="1"/>
</dbReference>
<dbReference type="Gene3D" id="3.30.200.20">
    <property type="entry name" value="Phosphorylase Kinase, domain 1"/>
    <property type="match status" value="1"/>
</dbReference>
<evidence type="ECO:0000259" key="8">
    <source>
        <dbReference type="PROSITE" id="PS50109"/>
    </source>
</evidence>
<dbReference type="InterPro" id="IPR029016">
    <property type="entry name" value="GAF-like_dom_sf"/>
</dbReference>
<comment type="caution">
    <text evidence="10">The sequence shown here is derived from an EMBL/GenBank/DDBJ whole genome shotgun (WGS) entry which is preliminary data.</text>
</comment>
<dbReference type="SUPFAM" id="SSF56112">
    <property type="entry name" value="Protein kinase-like (PK-like)"/>
    <property type="match status" value="1"/>
</dbReference>
<gene>
    <name evidence="10" type="ORF">HC246_22170</name>
</gene>
<dbReference type="InterPro" id="IPR041664">
    <property type="entry name" value="AAA_16"/>
</dbReference>
<dbReference type="CDD" id="cd00082">
    <property type="entry name" value="HisKA"/>
    <property type="match status" value="1"/>
</dbReference>
<dbReference type="Pfam" id="PF01590">
    <property type="entry name" value="GAF"/>
    <property type="match status" value="1"/>
</dbReference>
<dbReference type="SUPFAM" id="SSF47384">
    <property type="entry name" value="Homodimeric domain of signal transducing histidine kinase"/>
    <property type="match status" value="1"/>
</dbReference>
<evidence type="ECO:0000259" key="9">
    <source>
        <dbReference type="PROSITE" id="PS50113"/>
    </source>
</evidence>
<keyword evidence="4" id="KW-0808">Transferase</keyword>
<dbReference type="PROSITE" id="PS50011">
    <property type="entry name" value="PROTEIN_KINASE_DOM"/>
    <property type="match status" value="1"/>
</dbReference>
<dbReference type="InterPro" id="IPR053159">
    <property type="entry name" value="Hybrid_Histidine_Kinase"/>
</dbReference>
<keyword evidence="6" id="KW-0175">Coiled coil</keyword>
<dbReference type="SMART" id="SM00387">
    <property type="entry name" value="HATPase_c"/>
    <property type="match status" value="1"/>
</dbReference>
<dbReference type="InterPro" id="IPR000700">
    <property type="entry name" value="PAS-assoc_C"/>
</dbReference>
<proteinExistence type="predicted"/>
<dbReference type="InterPro" id="IPR000719">
    <property type="entry name" value="Prot_kinase_dom"/>
</dbReference>
<dbReference type="PROSITE" id="PS50109">
    <property type="entry name" value="HIS_KIN"/>
    <property type="match status" value="1"/>
</dbReference>
<keyword evidence="5" id="KW-0902">Two-component regulatory system</keyword>
<dbReference type="InterPro" id="IPR035965">
    <property type="entry name" value="PAS-like_dom_sf"/>
</dbReference>
<keyword evidence="11" id="KW-1185">Reference proteome</keyword>
<evidence type="ECO:0000256" key="1">
    <source>
        <dbReference type="ARBA" id="ARBA00000085"/>
    </source>
</evidence>
<organism evidence="10 11">
    <name type="scientific">Pseudanabaena yagii GIHE-NHR1</name>
    <dbReference type="NCBI Taxonomy" id="2722753"/>
    <lineage>
        <taxon>Bacteria</taxon>
        <taxon>Bacillati</taxon>
        <taxon>Cyanobacteriota</taxon>
        <taxon>Cyanophyceae</taxon>
        <taxon>Pseudanabaenales</taxon>
        <taxon>Pseudanabaenaceae</taxon>
        <taxon>Pseudanabaena</taxon>
        <taxon>Pseudanabaena yagii</taxon>
    </lineage>
</organism>
<dbReference type="SUPFAM" id="SSF55874">
    <property type="entry name" value="ATPase domain of HSP90 chaperone/DNA topoisomerase II/histidine kinase"/>
    <property type="match status" value="1"/>
</dbReference>
<dbReference type="InterPro" id="IPR005467">
    <property type="entry name" value="His_kinase_dom"/>
</dbReference>
<dbReference type="InterPro" id="IPR004358">
    <property type="entry name" value="Sig_transdc_His_kin-like_C"/>
</dbReference>
<dbReference type="PRINTS" id="PR00344">
    <property type="entry name" value="BCTRLSENSOR"/>
</dbReference>
<keyword evidence="3" id="KW-0597">Phosphoprotein</keyword>
<keyword evidence="4" id="KW-0418">Kinase</keyword>
<dbReference type="Gene3D" id="1.10.287.130">
    <property type="match status" value="1"/>
</dbReference>
<dbReference type="CDD" id="cd14014">
    <property type="entry name" value="STKc_PknB_like"/>
    <property type="match status" value="1"/>
</dbReference>
<sequence>MLVNIPEYQVIDQIYDGTNSLVYRGIRRQDNLPVILKVLNAEFPTIQVIGRYKLEYEITKSFNSKFVIKVYDFRRYQNSFVIILEDFGGVSLAQFLHNQNIDIAETLKLAIKISEGLSHVHRSNIIHKDLNPSNIVFNPVTGQLKLIDFGIASALPKETLVLDHHDILEGTLAYISPEQTGRMNRSLDYRTDIYSMGVTFYQMFTGVLPFISNNPLEVIHYHLALEPVAPYLINRHIPQILSRVIVKMLAKNAEERYQSAWGVKADLEQCLYQLQIKGEIDSFDLAQQDVTDKFIIPEKLYGRSREIESLLATFTRVTDQPKDESSETVPEMILVSGYAGIGKSRLVKEIHRIIVQNDGYFISGKFDQYQCNIPYLAIIQAFQSLIKHLLTENEDRLNLWRSRILTSLGSNSYLITQVIPDLELIIGKQADHVAISSNLSVNESQNRFNRIFQNFIRIFAQAEHPLVIFLDDLQWADLASLKLLQILATTSSQQSLLLIGAYRDNEVNSTHPIMHMVENIQQANGIISQLYLSPLNLTDITQFTANALHCSSITALPLAELIQQKTEGNPFFMNEFLKSLYDEKLIRFDYHSRQWQWSITQIQDQGITDNVVLLMTAKIQRLNDRTQRLLQIASCIGNQFDLDILVLASELSYVETIQSLVYAIAEGLIITVGNVNQSLFYGMELTSDRPQILYKFAHDRIQQAAYLLIPEADKPVLHYRICRLLLEQTADSAEQLENQIFIIVSQFRLGNLQVTNQQERDHLIQLNLLAGRKARLSYAYESSVQYCETGLQLLAEDAWIQHPRMTEKLHLEAITSSFLAGKFELVDQIMEVIKPWIPLIHDRVKFIEVQIQSLIARNRLSEAIAIALDVLQQLGVTIPQNPTELEIQNAFQVVSQRLVATENVLDLPNMSDPQKLAAINILSNMSSATYIGFPALYPLVVLKQVELSLQFGTTLETAYAFSTYGLILCVTGEIEIGNQSADIALALMEKFQAYNFKAKIFNLIYHFVRPWKQPAYHSMIPLLEGYQAGVESGDLEFASYCLFNHCQISYWSGTNLLKLKQDMETYGEAIAKSKQAIALNFHQIGHQAVLNWLGETENSLVLTGEVYNEIERLPLHLAAGDTYSTATAYVQKLILSYHFGKPQDTLAIAELANQSISGATGAIQFGAFYFYHALALLANLEIVSDQIVNEAISYDLNKLSVWASHAPTNFAHRCELVRAEMARVLGQRMEAMDLYDRAIALAKEHHYIHEEALANELAAKFYLSQGKITIAKAYMREARYCYLQWGAVAKLQYLETHYADTLDVFSSYQKSTLSPNLKNLTQSSSSELDNLDLESVLRSSQAIASEIKLEELMATLMNILIENAGAQTCYLLLPVDLASLGNSSQSQWKIEAIKDIGYEQVVVQSIPLDEVSVDGYPYVPVSLVNYVIRTHERVVLNNAIQSGDFRNDPWIVNYQVKSLLCLPLINRGNLSAIVILENNLINDAFTPERLALLNLLSTQAAISISKARLLKQQSEFNQSLQAEICDRQVAEKERDRLIAIIQASTDFIGIVSPRGEVLWTNSQANRYQSPYLDPETNLYIPNCHPQWALEIIQKQGIPTAINEGIWVGETALLTKEGIEVPVSQMIIAHKSSQGELEYISTIMRDISEAKERESALKKSETTLQNLVTGTAAVTGKDFFPALVKHIAEALHVKYAVITELIGNELHTLASCADGIMLPPTTYFTAYTPCELALLNGEFICNSSVQQAFPENETLVLMQADSYMGTSLKDASGNPIGNLSILDVQPIQDIQRARNILQVFAARAAAELQQKTTNEALSQLNQSLEARVKQRTAQLEAANQELESFAYSVSHDLRAPLRAVDGFSRMLQEDYGDRLDDEGNRFLKIVRDNAKRMGELIDDLLNLSRLNRKEMVRRSISINDLVQQLLDEFTSELASRQIEFILADLPDCQADVSLLTQVWINLLSNAIKYTGKTENAQIEIGFQIIDEEIVYFIRDNGAGFDMKYADKLFGVFQRMHLEREFEGTGIGLAIVQRIVQRHGGRIWAEAAVNQGATFYFTIPN</sequence>
<dbReference type="PROSITE" id="PS50113">
    <property type="entry name" value="PAC"/>
    <property type="match status" value="1"/>
</dbReference>
<evidence type="ECO:0000259" key="7">
    <source>
        <dbReference type="PROSITE" id="PS50011"/>
    </source>
</evidence>
<dbReference type="InterPro" id="IPR003594">
    <property type="entry name" value="HATPase_dom"/>
</dbReference>
<name>A0ABX1LWT1_9CYAN</name>
<dbReference type="InterPro" id="IPR011990">
    <property type="entry name" value="TPR-like_helical_dom_sf"/>
</dbReference>
<dbReference type="Gene3D" id="3.30.450.20">
    <property type="entry name" value="PAS domain"/>
    <property type="match status" value="1"/>
</dbReference>
<dbReference type="PANTHER" id="PTHR43642:SF1">
    <property type="entry name" value="HYBRID SIGNAL TRANSDUCTION HISTIDINE KINASE G"/>
    <property type="match status" value="1"/>
</dbReference>
<dbReference type="InterPro" id="IPR003661">
    <property type="entry name" value="HisK_dim/P_dom"/>
</dbReference>
<feature type="coiled-coil region" evidence="6">
    <location>
        <begin position="1813"/>
        <end position="1840"/>
    </location>
</feature>
<dbReference type="EMBL" id="JAAVJL010000003">
    <property type="protein sequence ID" value="NMF60662.1"/>
    <property type="molecule type" value="Genomic_DNA"/>
</dbReference>
<dbReference type="SUPFAM" id="SSF55781">
    <property type="entry name" value="GAF domain-like"/>
    <property type="match status" value="2"/>
</dbReference>